<reference evidence="11" key="1">
    <citation type="journal article" date="2014" name="Int. J. Syst. Evol. Microbiol.">
        <title>Complete genome sequence of Corynebacterium casei LMG S-19264T (=DSM 44701T), isolated from a smear-ripened cheese.</title>
        <authorList>
            <consortium name="US DOE Joint Genome Institute (JGI-PGF)"/>
            <person name="Walter F."/>
            <person name="Albersmeier A."/>
            <person name="Kalinowski J."/>
            <person name="Ruckert C."/>
        </authorList>
    </citation>
    <scope>NUCLEOTIDE SEQUENCE</scope>
    <source>
        <strain evidence="11">KCTC 23077</strain>
    </source>
</reference>
<dbReference type="NCBIfam" id="TIGR00547">
    <property type="entry name" value="lolA"/>
    <property type="match status" value="1"/>
</dbReference>
<evidence type="ECO:0000256" key="6">
    <source>
        <dbReference type="ARBA" id="ARBA00022729"/>
    </source>
</evidence>
<keyword evidence="5 10" id="KW-0813">Transport</keyword>
<comment type="caution">
    <text evidence="11">The sequence shown here is derived from an EMBL/GenBank/DDBJ whole genome shotgun (WGS) entry which is preliminary data.</text>
</comment>
<dbReference type="GO" id="GO:0042953">
    <property type="term" value="P:lipoprotein transport"/>
    <property type="evidence" value="ECO:0007669"/>
    <property type="project" value="InterPro"/>
</dbReference>
<dbReference type="Gene3D" id="2.50.20.10">
    <property type="entry name" value="Lipoprotein localisation LolA/LolB/LppX"/>
    <property type="match status" value="1"/>
</dbReference>
<evidence type="ECO:0000256" key="3">
    <source>
        <dbReference type="ARBA" id="ARBA00011245"/>
    </source>
</evidence>
<organism evidence="11 12">
    <name type="scientific">Cognatilysobacter bugurensis</name>
    <dbReference type="NCBI Taxonomy" id="543356"/>
    <lineage>
        <taxon>Bacteria</taxon>
        <taxon>Pseudomonadati</taxon>
        <taxon>Pseudomonadota</taxon>
        <taxon>Gammaproteobacteria</taxon>
        <taxon>Lysobacterales</taxon>
        <taxon>Lysobacteraceae</taxon>
        <taxon>Cognatilysobacter</taxon>
    </lineage>
</organism>
<protein>
    <recommendedName>
        <fullName evidence="4 10">Outer-membrane lipoprotein carrier protein</fullName>
    </recommendedName>
</protein>
<keyword evidence="6 10" id="KW-0732">Signal</keyword>
<evidence type="ECO:0000256" key="4">
    <source>
        <dbReference type="ARBA" id="ARBA00014035"/>
    </source>
</evidence>
<dbReference type="PANTHER" id="PTHR35869:SF1">
    <property type="entry name" value="OUTER-MEMBRANE LIPOPROTEIN CARRIER PROTEIN"/>
    <property type="match status" value="1"/>
</dbReference>
<comment type="similarity">
    <text evidence="2 10">Belongs to the LolA family.</text>
</comment>
<keyword evidence="8 10" id="KW-0653">Protein transport</keyword>
<dbReference type="GO" id="GO:0030288">
    <property type="term" value="C:outer membrane-bounded periplasmic space"/>
    <property type="evidence" value="ECO:0007669"/>
    <property type="project" value="TreeGrafter"/>
</dbReference>
<comment type="subcellular location">
    <subcellularLocation>
        <location evidence="1 10">Periplasm</location>
    </subcellularLocation>
</comment>
<name>A0A918SW82_9GAMM</name>
<keyword evidence="11" id="KW-0449">Lipoprotein</keyword>
<evidence type="ECO:0000313" key="11">
    <source>
        <dbReference type="EMBL" id="GHA73116.1"/>
    </source>
</evidence>
<dbReference type="SUPFAM" id="SSF89392">
    <property type="entry name" value="Prokaryotic lipoproteins and lipoprotein localization factors"/>
    <property type="match status" value="1"/>
</dbReference>
<keyword evidence="12" id="KW-1185">Reference proteome</keyword>
<reference evidence="11" key="2">
    <citation type="submission" date="2020-09" db="EMBL/GenBank/DDBJ databases">
        <authorList>
            <person name="Sun Q."/>
            <person name="Kim S."/>
        </authorList>
    </citation>
    <scope>NUCLEOTIDE SEQUENCE</scope>
    <source>
        <strain evidence="11">KCTC 23077</strain>
    </source>
</reference>
<gene>
    <name evidence="10 11" type="primary">lolA</name>
    <name evidence="11" type="ORF">GCM10007067_07190</name>
</gene>
<evidence type="ECO:0000256" key="1">
    <source>
        <dbReference type="ARBA" id="ARBA00004418"/>
    </source>
</evidence>
<comment type="function">
    <text evidence="10">Participates in the translocation of lipoproteins from the inner membrane to the outer membrane. Only forms a complex with a lipoprotein if the residue after the N-terminal Cys is not an aspartate (The Asp acts as a targeting signal to indicate that the lipoprotein should stay in the inner membrane).</text>
</comment>
<evidence type="ECO:0000256" key="10">
    <source>
        <dbReference type="HAMAP-Rule" id="MF_00240"/>
    </source>
</evidence>
<dbReference type="InterPro" id="IPR018323">
    <property type="entry name" value="OM_lipoprot_carrier_LolA_Pbac"/>
</dbReference>
<dbReference type="InterPro" id="IPR004564">
    <property type="entry name" value="OM_lipoprot_carrier_LolA-like"/>
</dbReference>
<evidence type="ECO:0000313" key="12">
    <source>
        <dbReference type="Proteomes" id="UP000646426"/>
    </source>
</evidence>
<dbReference type="PANTHER" id="PTHR35869">
    <property type="entry name" value="OUTER-MEMBRANE LIPOPROTEIN CARRIER PROTEIN"/>
    <property type="match status" value="1"/>
</dbReference>
<dbReference type="CDD" id="cd16325">
    <property type="entry name" value="LolA"/>
    <property type="match status" value="1"/>
</dbReference>
<evidence type="ECO:0000256" key="8">
    <source>
        <dbReference type="ARBA" id="ARBA00022927"/>
    </source>
</evidence>
<evidence type="ECO:0000256" key="5">
    <source>
        <dbReference type="ARBA" id="ARBA00022448"/>
    </source>
</evidence>
<sequence length="209" mass="22768" precursor="true">MQAIRSYALAAGLATMAFAVDVSAGARDDLNTFAKGLKGLDGRFTQQVFDPNGKLKETATGTVALSTPRLFRWQYAKPYPQTIVADGRTVWVYEPDLEQVTRRPQGVEEQNSPLAALIDPAKLDAQFNVQDAGSKDGLSWLALAPKKEGDSGFRSAKLGFGPTGLVRMHVVDALGQRTEIRFDNWRKNPKFKPATFQFKPPAGVDVIGG</sequence>
<dbReference type="Pfam" id="PF03548">
    <property type="entry name" value="LolA"/>
    <property type="match status" value="1"/>
</dbReference>
<dbReference type="HAMAP" id="MF_00240">
    <property type="entry name" value="LolA"/>
    <property type="match status" value="1"/>
</dbReference>
<evidence type="ECO:0000256" key="2">
    <source>
        <dbReference type="ARBA" id="ARBA00007615"/>
    </source>
</evidence>
<evidence type="ECO:0000256" key="7">
    <source>
        <dbReference type="ARBA" id="ARBA00022764"/>
    </source>
</evidence>
<feature type="chain" id="PRO_5038200612" description="Outer-membrane lipoprotein carrier protein" evidence="10">
    <location>
        <begin position="20"/>
        <end position="209"/>
    </location>
</feature>
<keyword evidence="7 10" id="KW-0574">Periplasm</keyword>
<dbReference type="Proteomes" id="UP000646426">
    <property type="component" value="Unassembled WGS sequence"/>
</dbReference>
<feature type="signal peptide" evidence="10">
    <location>
        <begin position="1"/>
        <end position="19"/>
    </location>
</feature>
<dbReference type="AlphaFoldDB" id="A0A918SW82"/>
<dbReference type="RefSeq" id="WP_189453387.1">
    <property type="nucleotide sequence ID" value="NZ_BMYD01000001.1"/>
</dbReference>
<dbReference type="GO" id="GO:0044874">
    <property type="term" value="P:lipoprotein localization to outer membrane"/>
    <property type="evidence" value="ECO:0007669"/>
    <property type="project" value="UniProtKB-UniRule"/>
</dbReference>
<dbReference type="EMBL" id="BMYD01000001">
    <property type="protein sequence ID" value="GHA73116.1"/>
    <property type="molecule type" value="Genomic_DNA"/>
</dbReference>
<proteinExistence type="inferred from homology"/>
<evidence type="ECO:0000256" key="9">
    <source>
        <dbReference type="ARBA" id="ARBA00023186"/>
    </source>
</evidence>
<dbReference type="InterPro" id="IPR029046">
    <property type="entry name" value="LolA/LolB/LppX"/>
</dbReference>
<keyword evidence="9 10" id="KW-0143">Chaperone</keyword>
<comment type="subunit">
    <text evidence="3 10">Monomer.</text>
</comment>
<accession>A0A918SW82</accession>